<reference evidence="4" key="3">
    <citation type="submission" date="2015-06" db="UniProtKB">
        <authorList>
            <consortium name="EnsemblProtists"/>
        </authorList>
    </citation>
    <scope>IDENTIFICATION</scope>
</reference>
<dbReference type="InterPro" id="IPR008775">
    <property type="entry name" value="Phytyl_CoA_dOase-like"/>
</dbReference>
<dbReference type="PaxDb" id="55529-EKX46126"/>
<comment type="cofactor">
    <cofactor evidence="1">
        <name>Fe cation</name>
        <dbReference type="ChEBI" id="CHEBI:24875"/>
    </cofactor>
</comment>
<dbReference type="GO" id="GO:0016491">
    <property type="term" value="F:oxidoreductase activity"/>
    <property type="evidence" value="ECO:0007669"/>
    <property type="project" value="UniProtKB-ARBA"/>
</dbReference>
<protein>
    <recommendedName>
        <fullName evidence="6">Phytanoyl-CoA dioxygenase</fullName>
    </recommendedName>
</protein>
<dbReference type="OrthoDB" id="445007at2759"/>
<dbReference type="EnsemblProtists" id="EKX46126">
    <property type="protein sequence ID" value="EKX46126"/>
    <property type="gene ID" value="GUITHDRAFT_138593"/>
</dbReference>
<dbReference type="SUPFAM" id="SSF51197">
    <property type="entry name" value="Clavaminate synthase-like"/>
    <property type="match status" value="1"/>
</dbReference>
<name>L1JC77_GUITC</name>
<evidence type="ECO:0000313" key="5">
    <source>
        <dbReference type="Proteomes" id="UP000011087"/>
    </source>
</evidence>
<proteinExistence type="predicted"/>
<dbReference type="RefSeq" id="XP_005833106.1">
    <property type="nucleotide sequence ID" value="XM_005833049.1"/>
</dbReference>
<evidence type="ECO:0000256" key="2">
    <source>
        <dbReference type="SAM" id="MobiDB-lite"/>
    </source>
</evidence>
<evidence type="ECO:0008006" key="6">
    <source>
        <dbReference type="Google" id="ProtNLM"/>
    </source>
</evidence>
<feature type="compositionally biased region" description="Low complexity" evidence="2">
    <location>
        <begin position="20"/>
        <end position="36"/>
    </location>
</feature>
<dbReference type="PANTHER" id="PTHR20883:SF48">
    <property type="entry name" value="ECTOINE DIOXYGENASE"/>
    <property type="match status" value="1"/>
</dbReference>
<dbReference type="OMA" id="REWIMNV"/>
<feature type="region of interest" description="Disordered" evidence="2">
    <location>
        <begin position="1"/>
        <end position="36"/>
    </location>
</feature>
<gene>
    <name evidence="3" type="ORF">GUITHDRAFT_138593</name>
</gene>
<sequence length="312" mass="34872">MTKRRQQGQDASRQSKQRRSSASGLASPSLSHGAASPGVELLSKRFQPREKHSIFFQRNGFVTFPEFLSPAGLRYLRRRVDEIYRDKAGPLPPITRVLIVSAAPAVVDMLQSYLGADVQLYASQLHRKVSAGAHGHGGHAVPIHQDGDENVLTLWIALDDVDETNGGLRVLRGGHKYGRLPFQPVKTHAELSDAEYFSRYVGQDLNARPALTSGFRMSSGPTSPNSCPRMRLLSQRERRRGIGNASLRVFMCCRNEGMYCYRLKAGGAAMHHPLLPHCSESNMSMDRDRRVIILRFMSGVIQEKEQVQEYES</sequence>
<organism evidence="3">
    <name type="scientific">Guillardia theta (strain CCMP2712)</name>
    <name type="common">Cryptophyte</name>
    <dbReference type="NCBI Taxonomy" id="905079"/>
    <lineage>
        <taxon>Eukaryota</taxon>
        <taxon>Cryptophyceae</taxon>
        <taxon>Pyrenomonadales</taxon>
        <taxon>Geminigeraceae</taxon>
        <taxon>Guillardia</taxon>
    </lineage>
</organism>
<dbReference type="HOGENOM" id="CLU_892670_0_0_1"/>
<dbReference type="GO" id="GO:0046872">
    <property type="term" value="F:metal ion binding"/>
    <property type="evidence" value="ECO:0007669"/>
    <property type="project" value="UniProtKB-ARBA"/>
</dbReference>
<reference evidence="5" key="2">
    <citation type="submission" date="2012-11" db="EMBL/GenBank/DDBJ databases">
        <authorList>
            <person name="Kuo A."/>
            <person name="Curtis B.A."/>
            <person name="Tanifuji G."/>
            <person name="Burki F."/>
            <person name="Gruber A."/>
            <person name="Irimia M."/>
            <person name="Maruyama S."/>
            <person name="Arias M.C."/>
            <person name="Ball S.G."/>
            <person name="Gile G.H."/>
            <person name="Hirakawa Y."/>
            <person name="Hopkins J.F."/>
            <person name="Rensing S.A."/>
            <person name="Schmutz J."/>
            <person name="Symeonidi A."/>
            <person name="Elias M."/>
            <person name="Eveleigh R.J."/>
            <person name="Herman E.K."/>
            <person name="Klute M.J."/>
            <person name="Nakayama T."/>
            <person name="Obornik M."/>
            <person name="Reyes-Prieto A."/>
            <person name="Armbrust E.V."/>
            <person name="Aves S.J."/>
            <person name="Beiko R.G."/>
            <person name="Coutinho P."/>
            <person name="Dacks J.B."/>
            <person name="Durnford D.G."/>
            <person name="Fast N.M."/>
            <person name="Green B.R."/>
            <person name="Grisdale C."/>
            <person name="Hempe F."/>
            <person name="Henrissat B."/>
            <person name="Hoppner M.P."/>
            <person name="Ishida K.-I."/>
            <person name="Kim E."/>
            <person name="Koreny L."/>
            <person name="Kroth P.G."/>
            <person name="Liu Y."/>
            <person name="Malik S.-B."/>
            <person name="Maier U.G."/>
            <person name="McRose D."/>
            <person name="Mock T."/>
            <person name="Neilson J.A."/>
            <person name="Onodera N.T."/>
            <person name="Poole A.M."/>
            <person name="Pritham E.J."/>
            <person name="Richards T.A."/>
            <person name="Rocap G."/>
            <person name="Roy S.W."/>
            <person name="Sarai C."/>
            <person name="Schaack S."/>
            <person name="Shirato S."/>
            <person name="Slamovits C.H."/>
            <person name="Spencer D.F."/>
            <person name="Suzuki S."/>
            <person name="Worden A.Z."/>
            <person name="Zauner S."/>
            <person name="Barry K."/>
            <person name="Bell C."/>
            <person name="Bharti A.K."/>
            <person name="Crow J.A."/>
            <person name="Grimwood J."/>
            <person name="Kramer R."/>
            <person name="Lindquist E."/>
            <person name="Lucas S."/>
            <person name="Salamov A."/>
            <person name="McFadden G.I."/>
            <person name="Lane C.E."/>
            <person name="Keeling P.J."/>
            <person name="Gray M.W."/>
            <person name="Grigoriev I.V."/>
            <person name="Archibald J.M."/>
        </authorList>
    </citation>
    <scope>NUCLEOTIDE SEQUENCE</scope>
    <source>
        <strain evidence="5">CCMP2712</strain>
    </source>
</reference>
<evidence type="ECO:0000256" key="1">
    <source>
        <dbReference type="ARBA" id="ARBA00001962"/>
    </source>
</evidence>
<dbReference type="GeneID" id="17302721"/>
<dbReference type="KEGG" id="gtt:GUITHDRAFT_138593"/>
<evidence type="ECO:0000313" key="3">
    <source>
        <dbReference type="EMBL" id="EKX46126.1"/>
    </source>
</evidence>
<dbReference type="Gene3D" id="2.60.120.620">
    <property type="entry name" value="q2cbj1_9rhob like domain"/>
    <property type="match status" value="1"/>
</dbReference>
<accession>L1JC77</accession>
<reference evidence="3 5" key="1">
    <citation type="journal article" date="2012" name="Nature">
        <title>Algal genomes reveal evolutionary mosaicism and the fate of nucleomorphs.</title>
        <authorList>
            <consortium name="DOE Joint Genome Institute"/>
            <person name="Curtis B.A."/>
            <person name="Tanifuji G."/>
            <person name="Burki F."/>
            <person name="Gruber A."/>
            <person name="Irimia M."/>
            <person name="Maruyama S."/>
            <person name="Arias M.C."/>
            <person name="Ball S.G."/>
            <person name="Gile G.H."/>
            <person name="Hirakawa Y."/>
            <person name="Hopkins J.F."/>
            <person name="Kuo A."/>
            <person name="Rensing S.A."/>
            <person name="Schmutz J."/>
            <person name="Symeonidi A."/>
            <person name="Elias M."/>
            <person name="Eveleigh R.J."/>
            <person name="Herman E.K."/>
            <person name="Klute M.J."/>
            <person name="Nakayama T."/>
            <person name="Obornik M."/>
            <person name="Reyes-Prieto A."/>
            <person name="Armbrust E.V."/>
            <person name="Aves S.J."/>
            <person name="Beiko R.G."/>
            <person name="Coutinho P."/>
            <person name="Dacks J.B."/>
            <person name="Durnford D.G."/>
            <person name="Fast N.M."/>
            <person name="Green B.R."/>
            <person name="Grisdale C.J."/>
            <person name="Hempel F."/>
            <person name="Henrissat B."/>
            <person name="Hoppner M.P."/>
            <person name="Ishida K."/>
            <person name="Kim E."/>
            <person name="Koreny L."/>
            <person name="Kroth P.G."/>
            <person name="Liu Y."/>
            <person name="Malik S.B."/>
            <person name="Maier U.G."/>
            <person name="McRose D."/>
            <person name="Mock T."/>
            <person name="Neilson J.A."/>
            <person name="Onodera N.T."/>
            <person name="Poole A.M."/>
            <person name="Pritham E.J."/>
            <person name="Richards T.A."/>
            <person name="Rocap G."/>
            <person name="Roy S.W."/>
            <person name="Sarai C."/>
            <person name="Schaack S."/>
            <person name="Shirato S."/>
            <person name="Slamovits C.H."/>
            <person name="Spencer D.F."/>
            <person name="Suzuki S."/>
            <person name="Worden A.Z."/>
            <person name="Zauner S."/>
            <person name="Barry K."/>
            <person name="Bell C."/>
            <person name="Bharti A.K."/>
            <person name="Crow J.A."/>
            <person name="Grimwood J."/>
            <person name="Kramer R."/>
            <person name="Lindquist E."/>
            <person name="Lucas S."/>
            <person name="Salamov A."/>
            <person name="McFadden G.I."/>
            <person name="Lane C.E."/>
            <person name="Keeling P.J."/>
            <person name="Gray M.W."/>
            <person name="Grigoriev I.V."/>
            <person name="Archibald J.M."/>
        </authorList>
    </citation>
    <scope>NUCLEOTIDE SEQUENCE</scope>
    <source>
        <strain evidence="3 5">CCMP2712</strain>
    </source>
</reference>
<dbReference type="PANTHER" id="PTHR20883">
    <property type="entry name" value="PHYTANOYL-COA DIOXYGENASE DOMAIN CONTAINING 1"/>
    <property type="match status" value="1"/>
</dbReference>
<dbReference type="EMBL" id="JH992996">
    <property type="protein sequence ID" value="EKX46126.1"/>
    <property type="molecule type" value="Genomic_DNA"/>
</dbReference>
<evidence type="ECO:0000313" key="4">
    <source>
        <dbReference type="EnsemblProtists" id="EKX46126"/>
    </source>
</evidence>
<keyword evidence="5" id="KW-1185">Reference proteome</keyword>
<dbReference type="AlphaFoldDB" id="L1JC77"/>
<dbReference type="Pfam" id="PF05721">
    <property type="entry name" value="PhyH"/>
    <property type="match status" value="1"/>
</dbReference>
<dbReference type="Proteomes" id="UP000011087">
    <property type="component" value="Unassembled WGS sequence"/>
</dbReference>